<dbReference type="InterPro" id="IPR011333">
    <property type="entry name" value="SKP1/BTB/POZ_sf"/>
</dbReference>
<evidence type="ECO:0000313" key="4">
    <source>
        <dbReference type="Proteomes" id="UP001221142"/>
    </source>
</evidence>
<comment type="caution">
    <text evidence="3">The sequence shown here is derived from an EMBL/GenBank/DDBJ whole genome shotgun (WGS) entry which is preliminary data.</text>
</comment>
<keyword evidence="4" id="KW-1185">Reference proteome</keyword>
<name>A0AAD7FNQ4_9AGAR</name>
<dbReference type="CDD" id="cd18186">
    <property type="entry name" value="BTB_POZ_ZBTB_KLHL-like"/>
    <property type="match status" value="1"/>
</dbReference>
<reference evidence="3" key="1">
    <citation type="submission" date="2023-03" db="EMBL/GenBank/DDBJ databases">
        <title>Massive genome expansion in bonnet fungi (Mycena s.s.) driven by repeated elements and novel gene families across ecological guilds.</title>
        <authorList>
            <consortium name="Lawrence Berkeley National Laboratory"/>
            <person name="Harder C.B."/>
            <person name="Miyauchi S."/>
            <person name="Viragh M."/>
            <person name="Kuo A."/>
            <person name="Thoen E."/>
            <person name="Andreopoulos B."/>
            <person name="Lu D."/>
            <person name="Skrede I."/>
            <person name="Drula E."/>
            <person name="Henrissat B."/>
            <person name="Morin E."/>
            <person name="Kohler A."/>
            <person name="Barry K."/>
            <person name="LaButti K."/>
            <person name="Morin E."/>
            <person name="Salamov A."/>
            <person name="Lipzen A."/>
            <person name="Mereny Z."/>
            <person name="Hegedus B."/>
            <person name="Baldrian P."/>
            <person name="Stursova M."/>
            <person name="Weitz H."/>
            <person name="Taylor A."/>
            <person name="Grigoriev I.V."/>
            <person name="Nagy L.G."/>
            <person name="Martin F."/>
            <person name="Kauserud H."/>
        </authorList>
    </citation>
    <scope>NUCLEOTIDE SEQUENCE</scope>
    <source>
        <strain evidence="3">9284</strain>
    </source>
</reference>
<evidence type="ECO:0000313" key="3">
    <source>
        <dbReference type="EMBL" id="KAJ7634521.1"/>
    </source>
</evidence>
<organism evidence="3 4">
    <name type="scientific">Roridomyces roridus</name>
    <dbReference type="NCBI Taxonomy" id="1738132"/>
    <lineage>
        <taxon>Eukaryota</taxon>
        <taxon>Fungi</taxon>
        <taxon>Dikarya</taxon>
        <taxon>Basidiomycota</taxon>
        <taxon>Agaricomycotina</taxon>
        <taxon>Agaricomycetes</taxon>
        <taxon>Agaricomycetidae</taxon>
        <taxon>Agaricales</taxon>
        <taxon>Marasmiineae</taxon>
        <taxon>Mycenaceae</taxon>
        <taxon>Roridomyces</taxon>
    </lineage>
</organism>
<dbReference type="Pfam" id="PF00651">
    <property type="entry name" value="BTB"/>
    <property type="match status" value="1"/>
</dbReference>
<feature type="region of interest" description="Disordered" evidence="1">
    <location>
        <begin position="1"/>
        <end position="26"/>
    </location>
</feature>
<protein>
    <recommendedName>
        <fullName evidence="2">BTB domain-containing protein</fullName>
    </recommendedName>
</protein>
<sequence length="328" mass="36957">MDTLPATAKRKRAEESDPETTTPTRSHSIWKPFGDIVLQVESAQFRVSRDNLATQSSVFADMFAVPQPPGEPTVEGCPVVILSGDKARDWELLLQVLYDPFGDQEALSFEVIAAMLRLGRKYGFATAEANAIRRIHFEYPNNLDIWDRSSNAFTKIEEYEGLVADILNLAHEFGINSSVPVIAYSCLYMHSLDEIFIGIQRPDSSRVVLHPDIQTMLAIGVARITSFQFTSFSWLDNNDVVPSISCTNRTGCDRGLNDLRRSCVANSRFDAPSFFILKTREGDWWSDHFCHYCAAVAQDAFNANRVQAWDALPSFFGLPEWDELKDLQ</sequence>
<dbReference type="SUPFAM" id="SSF54695">
    <property type="entry name" value="POZ domain"/>
    <property type="match status" value="1"/>
</dbReference>
<evidence type="ECO:0000259" key="2">
    <source>
        <dbReference type="PROSITE" id="PS50097"/>
    </source>
</evidence>
<dbReference type="Gene3D" id="3.30.710.10">
    <property type="entry name" value="Potassium Channel Kv1.1, Chain A"/>
    <property type="match status" value="1"/>
</dbReference>
<dbReference type="InterPro" id="IPR000210">
    <property type="entry name" value="BTB/POZ_dom"/>
</dbReference>
<dbReference type="Proteomes" id="UP001221142">
    <property type="component" value="Unassembled WGS sequence"/>
</dbReference>
<gene>
    <name evidence="3" type="ORF">FB45DRAFT_829782</name>
</gene>
<feature type="domain" description="BTB" evidence="2">
    <location>
        <begin position="34"/>
        <end position="99"/>
    </location>
</feature>
<accession>A0AAD7FNQ4</accession>
<proteinExistence type="predicted"/>
<dbReference type="PROSITE" id="PS50097">
    <property type="entry name" value="BTB"/>
    <property type="match status" value="1"/>
</dbReference>
<dbReference type="AlphaFoldDB" id="A0AAD7FNQ4"/>
<dbReference type="EMBL" id="JARKIF010000007">
    <property type="protein sequence ID" value="KAJ7634521.1"/>
    <property type="molecule type" value="Genomic_DNA"/>
</dbReference>
<evidence type="ECO:0000256" key="1">
    <source>
        <dbReference type="SAM" id="MobiDB-lite"/>
    </source>
</evidence>